<organism evidence="1">
    <name type="scientific">marine sediment metagenome</name>
    <dbReference type="NCBI Taxonomy" id="412755"/>
    <lineage>
        <taxon>unclassified sequences</taxon>
        <taxon>metagenomes</taxon>
        <taxon>ecological metagenomes</taxon>
    </lineage>
</organism>
<sequence>EAFKQFVKNSSKIELDEKGKTKKTKKTEVSEEVKDQLDKFGLSEKDYEKYGGEKTPAQIQQMLEKNGAQIIKKS</sequence>
<reference evidence="1" key="1">
    <citation type="journal article" date="2014" name="Front. Microbiol.">
        <title>High frequency of phylogenetically diverse reductive dehalogenase-homologous genes in deep subseafloor sedimentary metagenomes.</title>
        <authorList>
            <person name="Kawai M."/>
            <person name="Futagami T."/>
            <person name="Toyoda A."/>
            <person name="Takaki Y."/>
            <person name="Nishi S."/>
            <person name="Hori S."/>
            <person name="Arai W."/>
            <person name="Tsubouchi T."/>
            <person name="Morono Y."/>
            <person name="Uchiyama I."/>
            <person name="Ito T."/>
            <person name="Fujiyama A."/>
            <person name="Inagaki F."/>
            <person name="Takami H."/>
        </authorList>
    </citation>
    <scope>NUCLEOTIDE SEQUENCE</scope>
    <source>
        <strain evidence="1">Expedition CK06-06</strain>
    </source>
</reference>
<comment type="caution">
    <text evidence="1">The sequence shown here is derived from an EMBL/GenBank/DDBJ whole genome shotgun (WGS) entry which is preliminary data.</text>
</comment>
<evidence type="ECO:0000313" key="1">
    <source>
        <dbReference type="EMBL" id="GAH13971.1"/>
    </source>
</evidence>
<feature type="non-terminal residue" evidence="1">
    <location>
        <position position="1"/>
    </location>
</feature>
<protein>
    <submittedName>
        <fullName evidence="1">Uncharacterized protein</fullName>
    </submittedName>
</protein>
<dbReference type="AlphaFoldDB" id="X1CZL7"/>
<dbReference type="EMBL" id="BART01031399">
    <property type="protein sequence ID" value="GAH13971.1"/>
    <property type="molecule type" value="Genomic_DNA"/>
</dbReference>
<accession>X1CZL7</accession>
<name>X1CZL7_9ZZZZ</name>
<gene>
    <name evidence="1" type="ORF">S01H4_54547</name>
</gene>
<proteinExistence type="predicted"/>